<dbReference type="GO" id="GO:0009117">
    <property type="term" value="P:nucleotide metabolic process"/>
    <property type="evidence" value="ECO:0007669"/>
    <property type="project" value="UniProtKB-KW"/>
</dbReference>
<evidence type="ECO:0000256" key="8">
    <source>
        <dbReference type="ARBA" id="ARBA00023080"/>
    </source>
</evidence>
<dbReference type="Gene3D" id="3.40.50.1000">
    <property type="entry name" value="HAD superfamily/HAD-like"/>
    <property type="match status" value="1"/>
</dbReference>
<dbReference type="EC" id="3.1.3.5" evidence="3"/>
<dbReference type="GO" id="GO:0008253">
    <property type="term" value="F:5'-nucleotidase activity"/>
    <property type="evidence" value="ECO:0007669"/>
    <property type="project" value="UniProtKB-EC"/>
</dbReference>
<accession>A0A9W6TKQ8</accession>
<reference evidence="9" key="1">
    <citation type="submission" date="2023-04" db="EMBL/GenBank/DDBJ databases">
        <title>Phytophthora fragariaefolia NBRC 109709.</title>
        <authorList>
            <person name="Ichikawa N."/>
            <person name="Sato H."/>
            <person name="Tonouchi N."/>
        </authorList>
    </citation>
    <scope>NUCLEOTIDE SEQUENCE</scope>
    <source>
        <strain evidence="9">NBRC 109709</strain>
    </source>
</reference>
<comment type="caution">
    <text evidence="9">The sequence shown here is derived from an EMBL/GenBank/DDBJ whole genome shotgun (WGS) entry which is preliminary data.</text>
</comment>
<gene>
    <name evidence="9" type="ORF">Pfra01_000043700</name>
</gene>
<evidence type="ECO:0000313" key="10">
    <source>
        <dbReference type="Proteomes" id="UP001165121"/>
    </source>
</evidence>
<protein>
    <recommendedName>
        <fullName evidence="3">5'-nucleotidase</fullName>
        <ecNumber evidence="3">3.1.3.5</ecNumber>
    </recommendedName>
</protein>
<evidence type="ECO:0000256" key="5">
    <source>
        <dbReference type="ARBA" id="ARBA00022741"/>
    </source>
</evidence>
<dbReference type="PANTHER" id="PTHR13045">
    <property type="entry name" value="5'-NUCLEOTIDASE"/>
    <property type="match status" value="1"/>
</dbReference>
<keyword evidence="8" id="KW-0546">Nucleotide metabolism</keyword>
<evidence type="ECO:0000313" key="9">
    <source>
        <dbReference type="EMBL" id="GMF15468.1"/>
    </source>
</evidence>
<dbReference type="GO" id="GO:0000287">
    <property type="term" value="F:magnesium ion binding"/>
    <property type="evidence" value="ECO:0007669"/>
    <property type="project" value="InterPro"/>
</dbReference>
<evidence type="ECO:0000256" key="1">
    <source>
        <dbReference type="ARBA" id="ARBA00000815"/>
    </source>
</evidence>
<keyword evidence="6" id="KW-0378">Hydrolase</keyword>
<evidence type="ECO:0000256" key="6">
    <source>
        <dbReference type="ARBA" id="ARBA00022801"/>
    </source>
</evidence>
<dbReference type="GO" id="GO:0000166">
    <property type="term" value="F:nucleotide binding"/>
    <property type="evidence" value="ECO:0007669"/>
    <property type="project" value="UniProtKB-KW"/>
</dbReference>
<keyword evidence="7" id="KW-0460">Magnesium</keyword>
<comment type="catalytic activity">
    <reaction evidence="1">
        <text>a ribonucleoside 5'-phosphate + H2O = a ribonucleoside + phosphate</text>
        <dbReference type="Rhea" id="RHEA:12484"/>
        <dbReference type="ChEBI" id="CHEBI:15377"/>
        <dbReference type="ChEBI" id="CHEBI:18254"/>
        <dbReference type="ChEBI" id="CHEBI:43474"/>
        <dbReference type="ChEBI" id="CHEBI:58043"/>
        <dbReference type="EC" id="3.1.3.5"/>
    </reaction>
</comment>
<dbReference type="InterPro" id="IPR006434">
    <property type="entry name" value="Pyrimidine_nucleotidase_eu"/>
</dbReference>
<keyword evidence="5" id="KW-0547">Nucleotide-binding</keyword>
<keyword evidence="4" id="KW-0479">Metal-binding</keyword>
<dbReference type="SUPFAM" id="SSF56784">
    <property type="entry name" value="HAD-like"/>
    <property type="match status" value="1"/>
</dbReference>
<dbReference type="OrthoDB" id="10014216at2759"/>
<dbReference type="GO" id="GO:0005737">
    <property type="term" value="C:cytoplasm"/>
    <property type="evidence" value="ECO:0007669"/>
    <property type="project" value="InterPro"/>
</dbReference>
<dbReference type="EMBL" id="BSXT01000035">
    <property type="protein sequence ID" value="GMF15468.1"/>
    <property type="molecule type" value="Genomic_DNA"/>
</dbReference>
<dbReference type="AlphaFoldDB" id="A0A9W6TKQ8"/>
<sequence>MECKELGPDAEDVARESFEKYFPIEQSATLTVEEKLPFMIEWWTKTHEHLIERGLTKTAVKQAVEDSDIELREGFMEIFDLLARANVPTLIFSAGVYDVIHAVLDKEYAKTETKTLPSNVHVVSNIMRFDESGKVVGFDGTVGENELGGEYIVCGSNHEAPGNAVIAVGF</sequence>
<comment type="similarity">
    <text evidence="2">Belongs to the pyrimidine 5'-nucleotidase family.</text>
</comment>
<name>A0A9W6TKQ8_9STRA</name>
<dbReference type="InterPro" id="IPR036412">
    <property type="entry name" value="HAD-like_sf"/>
</dbReference>
<dbReference type="PANTHER" id="PTHR13045:SF0">
    <property type="entry name" value="7-METHYLGUANOSINE PHOSPHATE-SPECIFIC 5'-NUCLEOTIDASE"/>
    <property type="match status" value="1"/>
</dbReference>
<keyword evidence="10" id="KW-1185">Reference proteome</keyword>
<organism evidence="9 10">
    <name type="scientific">Phytophthora fragariaefolia</name>
    <dbReference type="NCBI Taxonomy" id="1490495"/>
    <lineage>
        <taxon>Eukaryota</taxon>
        <taxon>Sar</taxon>
        <taxon>Stramenopiles</taxon>
        <taxon>Oomycota</taxon>
        <taxon>Peronosporomycetes</taxon>
        <taxon>Peronosporales</taxon>
        <taxon>Peronosporaceae</taxon>
        <taxon>Phytophthora</taxon>
    </lineage>
</organism>
<dbReference type="Proteomes" id="UP001165121">
    <property type="component" value="Unassembled WGS sequence"/>
</dbReference>
<evidence type="ECO:0000256" key="3">
    <source>
        <dbReference type="ARBA" id="ARBA00012643"/>
    </source>
</evidence>
<evidence type="ECO:0000256" key="4">
    <source>
        <dbReference type="ARBA" id="ARBA00022723"/>
    </source>
</evidence>
<evidence type="ECO:0000256" key="7">
    <source>
        <dbReference type="ARBA" id="ARBA00022842"/>
    </source>
</evidence>
<dbReference type="Pfam" id="PF05822">
    <property type="entry name" value="UMPH-1"/>
    <property type="match status" value="1"/>
</dbReference>
<evidence type="ECO:0000256" key="2">
    <source>
        <dbReference type="ARBA" id="ARBA00008389"/>
    </source>
</evidence>
<dbReference type="InterPro" id="IPR023214">
    <property type="entry name" value="HAD_sf"/>
</dbReference>
<proteinExistence type="inferred from homology"/>